<evidence type="ECO:0000313" key="8">
    <source>
        <dbReference type="EnsemblPlants" id="AUR62044580-RA:cds"/>
    </source>
</evidence>
<evidence type="ECO:0000256" key="6">
    <source>
        <dbReference type="ARBA" id="ARBA00023004"/>
    </source>
</evidence>
<comment type="cofactor">
    <cofactor evidence="1">
        <name>heme</name>
        <dbReference type="ChEBI" id="CHEBI:30413"/>
    </cofactor>
</comment>
<dbReference type="InterPro" id="IPR036396">
    <property type="entry name" value="Cyt_P450_sf"/>
</dbReference>
<dbReference type="GO" id="GO:0004497">
    <property type="term" value="F:monooxygenase activity"/>
    <property type="evidence" value="ECO:0007669"/>
    <property type="project" value="UniProtKB-KW"/>
</dbReference>
<evidence type="ECO:0000256" key="2">
    <source>
        <dbReference type="ARBA" id="ARBA00010617"/>
    </source>
</evidence>
<evidence type="ECO:0000256" key="1">
    <source>
        <dbReference type="ARBA" id="ARBA00001971"/>
    </source>
</evidence>
<dbReference type="InterPro" id="IPR051996">
    <property type="entry name" value="Cytochrome_P450_78A"/>
</dbReference>
<keyword evidence="5" id="KW-0560">Oxidoreductase</keyword>
<dbReference type="PANTHER" id="PTHR47946">
    <property type="entry name" value="CYTOCHROME P450 78A7-RELATED"/>
    <property type="match status" value="1"/>
</dbReference>
<dbReference type="Proteomes" id="UP000596660">
    <property type="component" value="Unplaced"/>
</dbReference>
<dbReference type="AlphaFoldDB" id="A0A803NEM6"/>
<keyword evidence="7" id="KW-0503">Monooxygenase</keyword>
<evidence type="ECO:0000256" key="5">
    <source>
        <dbReference type="ARBA" id="ARBA00023002"/>
    </source>
</evidence>
<evidence type="ECO:0000313" key="9">
    <source>
        <dbReference type="Proteomes" id="UP000596660"/>
    </source>
</evidence>
<dbReference type="Gene3D" id="1.10.630.10">
    <property type="entry name" value="Cytochrome P450"/>
    <property type="match status" value="1"/>
</dbReference>
<protein>
    <submittedName>
        <fullName evidence="8">Uncharacterized protein</fullName>
    </submittedName>
</protein>
<dbReference type="GO" id="GO:0005506">
    <property type="term" value="F:iron ion binding"/>
    <property type="evidence" value="ECO:0007669"/>
    <property type="project" value="InterPro"/>
</dbReference>
<name>A0A803NEM6_CHEQI</name>
<evidence type="ECO:0000256" key="3">
    <source>
        <dbReference type="ARBA" id="ARBA00022617"/>
    </source>
</evidence>
<dbReference type="PANTHER" id="PTHR47946:SF14">
    <property type="entry name" value="CYTOCHROME P450 FAMILY PROTEIN"/>
    <property type="match status" value="1"/>
</dbReference>
<accession>A0A803NEM6</accession>
<reference evidence="8" key="2">
    <citation type="submission" date="2021-03" db="UniProtKB">
        <authorList>
            <consortium name="EnsemblPlants"/>
        </authorList>
    </citation>
    <scope>IDENTIFICATION</scope>
</reference>
<comment type="similarity">
    <text evidence="2">Belongs to the cytochrome P450 family.</text>
</comment>
<organism evidence="8 9">
    <name type="scientific">Chenopodium quinoa</name>
    <name type="common">Quinoa</name>
    <dbReference type="NCBI Taxonomy" id="63459"/>
    <lineage>
        <taxon>Eukaryota</taxon>
        <taxon>Viridiplantae</taxon>
        <taxon>Streptophyta</taxon>
        <taxon>Embryophyta</taxon>
        <taxon>Tracheophyta</taxon>
        <taxon>Spermatophyta</taxon>
        <taxon>Magnoliopsida</taxon>
        <taxon>eudicotyledons</taxon>
        <taxon>Gunneridae</taxon>
        <taxon>Pentapetalae</taxon>
        <taxon>Caryophyllales</taxon>
        <taxon>Chenopodiaceae</taxon>
        <taxon>Chenopodioideae</taxon>
        <taxon>Atripliceae</taxon>
        <taxon>Chenopodium</taxon>
    </lineage>
</organism>
<keyword evidence="6" id="KW-0408">Iron</keyword>
<keyword evidence="9" id="KW-1185">Reference proteome</keyword>
<evidence type="ECO:0000256" key="4">
    <source>
        <dbReference type="ARBA" id="ARBA00022723"/>
    </source>
</evidence>
<evidence type="ECO:0000256" key="7">
    <source>
        <dbReference type="ARBA" id="ARBA00023033"/>
    </source>
</evidence>
<dbReference type="EnsemblPlants" id="AUR62044580-RA">
    <property type="protein sequence ID" value="AUR62044580-RA:cds"/>
    <property type="gene ID" value="AUR62044580"/>
</dbReference>
<sequence>MPKHELQVQRRTQLWRNQGCYSIGEGDSGDVEFEATPMSKPEFVNGGLAWSLSAVKNNRSGNGKSASAIPGPTGLPLIGLGHVFASEKTHRILSSIATSLKATPLMAFSVGLTRFVIASEPETAKEILNSSEFADRPIKESAYELLFNRAMGFAPFG</sequence>
<dbReference type="Gramene" id="AUR62044580-RA">
    <property type="protein sequence ID" value="AUR62044580-RA:cds"/>
    <property type="gene ID" value="AUR62044580"/>
</dbReference>
<dbReference type="SUPFAM" id="SSF48264">
    <property type="entry name" value="Cytochrome P450"/>
    <property type="match status" value="1"/>
</dbReference>
<keyword evidence="3" id="KW-0349">Heme</keyword>
<reference evidence="8" key="1">
    <citation type="journal article" date="2017" name="Nature">
        <title>The genome of Chenopodium quinoa.</title>
        <authorList>
            <person name="Jarvis D.E."/>
            <person name="Ho Y.S."/>
            <person name="Lightfoot D.J."/>
            <person name="Schmoeckel S.M."/>
            <person name="Li B."/>
            <person name="Borm T.J.A."/>
            <person name="Ohyanagi H."/>
            <person name="Mineta K."/>
            <person name="Michell C.T."/>
            <person name="Saber N."/>
            <person name="Kharbatia N.M."/>
            <person name="Rupper R.R."/>
            <person name="Sharp A.R."/>
            <person name="Dally N."/>
            <person name="Boughton B.A."/>
            <person name="Woo Y.H."/>
            <person name="Gao G."/>
            <person name="Schijlen E.G.W.M."/>
            <person name="Guo X."/>
            <person name="Momin A.A."/>
            <person name="Negrao S."/>
            <person name="Al-Babili S."/>
            <person name="Gehring C."/>
            <person name="Roessner U."/>
            <person name="Jung C."/>
            <person name="Murphy K."/>
            <person name="Arold S.T."/>
            <person name="Gojobori T."/>
            <person name="van der Linden C.G."/>
            <person name="van Loo E.N."/>
            <person name="Jellen E.N."/>
            <person name="Maughan P.J."/>
            <person name="Tester M."/>
        </authorList>
    </citation>
    <scope>NUCLEOTIDE SEQUENCE [LARGE SCALE GENOMIC DNA]</scope>
    <source>
        <strain evidence="8">cv. PI 614886</strain>
    </source>
</reference>
<dbReference type="GO" id="GO:0020037">
    <property type="term" value="F:heme binding"/>
    <property type="evidence" value="ECO:0007669"/>
    <property type="project" value="InterPro"/>
</dbReference>
<proteinExistence type="inferred from homology"/>
<dbReference type="GO" id="GO:0016705">
    <property type="term" value="F:oxidoreductase activity, acting on paired donors, with incorporation or reduction of molecular oxygen"/>
    <property type="evidence" value="ECO:0007669"/>
    <property type="project" value="InterPro"/>
</dbReference>
<keyword evidence="4" id="KW-0479">Metal-binding</keyword>